<dbReference type="AlphaFoldDB" id="A0AA86RNL1"/>
<sequence length="125" mass="13623">MVLVDSQCQSCQTQLLNSVFDSNSHTCVCSPGFKFKNSGCVKNSSNRTVAIAVAVPVGVILLAIVTAMVVIKKKGALKIGEEARQVEQIPRQEVQVAQEVYLPQIVDEHVDVVPEIQSPETHNHQ</sequence>
<keyword evidence="1" id="KW-0812">Transmembrane</keyword>
<reference evidence="3 4" key="2">
    <citation type="submission" date="2024-07" db="EMBL/GenBank/DDBJ databases">
        <authorList>
            <person name="Akdeniz Z."/>
        </authorList>
    </citation>
    <scope>NUCLEOTIDE SEQUENCE [LARGE SCALE GENOMIC DNA]</scope>
</reference>
<keyword evidence="1" id="KW-1133">Transmembrane helix</keyword>
<evidence type="ECO:0000256" key="1">
    <source>
        <dbReference type="SAM" id="Phobius"/>
    </source>
</evidence>
<evidence type="ECO:0000313" key="2">
    <source>
        <dbReference type="EMBL" id="CAI9975289.1"/>
    </source>
</evidence>
<feature type="transmembrane region" description="Helical" evidence="1">
    <location>
        <begin position="49"/>
        <end position="71"/>
    </location>
</feature>
<name>A0AA86RNL1_9EUKA</name>
<evidence type="ECO:0000313" key="3">
    <source>
        <dbReference type="EMBL" id="CAL6115336.1"/>
    </source>
</evidence>
<accession>A0AA86RNL1</accession>
<keyword evidence="1" id="KW-0472">Membrane</keyword>
<keyword evidence="4" id="KW-1185">Reference proteome</keyword>
<proteinExistence type="predicted"/>
<dbReference type="EMBL" id="CAXDID020000872">
    <property type="protein sequence ID" value="CAL6115336.1"/>
    <property type="molecule type" value="Genomic_DNA"/>
</dbReference>
<dbReference type="EMBL" id="CATOUU010001168">
    <property type="protein sequence ID" value="CAI9975289.1"/>
    <property type="molecule type" value="Genomic_DNA"/>
</dbReference>
<reference evidence="2" key="1">
    <citation type="submission" date="2023-06" db="EMBL/GenBank/DDBJ databases">
        <authorList>
            <person name="Kurt Z."/>
        </authorList>
    </citation>
    <scope>NUCLEOTIDE SEQUENCE</scope>
</reference>
<dbReference type="Proteomes" id="UP001642409">
    <property type="component" value="Unassembled WGS sequence"/>
</dbReference>
<evidence type="ECO:0000313" key="4">
    <source>
        <dbReference type="Proteomes" id="UP001642409"/>
    </source>
</evidence>
<comment type="caution">
    <text evidence="2">The sequence shown here is derived from an EMBL/GenBank/DDBJ whole genome shotgun (WGS) entry which is preliminary data.</text>
</comment>
<organism evidence="2">
    <name type="scientific">Hexamita inflata</name>
    <dbReference type="NCBI Taxonomy" id="28002"/>
    <lineage>
        <taxon>Eukaryota</taxon>
        <taxon>Metamonada</taxon>
        <taxon>Diplomonadida</taxon>
        <taxon>Hexamitidae</taxon>
        <taxon>Hexamitinae</taxon>
        <taxon>Hexamita</taxon>
    </lineage>
</organism>
<protein>
    <submittedName>
        <fullName evidence="3">Hypothetical_protein</fullName>
    </submittedName>
</protein>
<gene>
    <name evidence="2" type="ORF">HINF_LOCUS62934</name>
    <name evidence="3" type="ORF">HINF_LOCUS78581</name>
</gene>